<name>A0A0K8S7W9_LYGHE</name>
<keyword evidence="1" id="KW-0479">Metal-binding</keyword>
<dbReference type="Gene3D" id="4.10.60.10">
    <property type="entry name" value="Zinc finger, CCHC-type"/>
    <property type="match status" value="1"/>
</dbReference>
<dbReference type="GO" id="GO:0008270">
    <property type="term" value="F:zinc ion binding"/>
    <property type="evidence" value="ECO:0007669"/>
    <property type="project" value="UniProtKB-KW"/>
</dbReference>
<evidence type="ECO:0000256" key="1">
    <source>
        <dbReference type="PROSITE-ProRule" id="PRU00047"/>
    </source>
</evidence>
<keyword evidence="1" id="KW-0862">Zinc</keyword>
<proteinExistence type="predicted"/>
<evidence type="ECO:0000313" key="4">
    <source>
        <dbReference type="EMBL" id="JAG49378.1"/>
    </source>
</evidence>
<dbReference type="AlphaFoldDB" id="A0A0K8S7W9"/>
<feature type="non-terminal residue" evidence="4">
    <location>
        <position position="1"/>
    </location>
</feature>
<feature type="compositionally biased region" description="Basic and acidic residues" evidence="2">
    <location>
        <begin position="54"/>
        <end position="64"/>
    </location>
</feature>
<feature type="compositionally biased region" description="Polar residues" evidence="2">
    <location>
        <begin position="66"/>
        <end position="115"/>
    </location>
</feature>
<sequence length="190" mass="21361">KGHHRKDCTNPDKMCYNCGHFGHLSAECGRRESSYTRRARAKFGAKHSNNSRNRRWDERSDWRSNPRPSASGLQQATSRQPQRTPAQNRLNNHTPAQNRLSSRLRSPMTNRTPAQNRLGRRMTTHEQQPPHVRANLAASDSEGSHLEAPVAAIARRRGESPAAFHSWGSTMSLLDGNYPQLKFIADSGAT</sequence>
<feature type="non-terminal residue" evidence="4">
    <location>
        <position position="190"/>
    </location>
</feature>
<dbReference type="InterPro" id="IPR001878">
    <property type="entry name" value="Znf_CCHC"/>
</dbReference>
<dbReference type="InterPro" id="IPR036875">
    <property type="entry name" value="Znf_CCHC_sf"/>
</dbReference>
<dbReference type="PROSITE" id="PS50158">
    <property type="entry name" value="ZF_CCHC"/>
    <property type="match status" value="1"/>
</dbReference>
<dbReference type="GO" id="GO:0003676">
    <property type="term" value="F:nucleic acid binding"/>
    <property type="evidence" value="ECO:0007669"/>
    <property type="project" value="InterPro"/>
</dbReference>
<feature type="domain" description="CCHC-type" evidence="3">
    <location>
        <begin position="15"/>
        <end position="28"/>
    </location>
</feature>
<reference evidence="4" key="1">
    <citation type="submission" date="2014-09" db="EMBL/GenBank/DDBJ databases">
        <authorList>
            <person name="Magalhaes I.L.F."/>
            <person name="Oliveira U."/>
            <person name="Santos F.R."/>
            <person name="Vidigal T.H.D.A."/>
            <person name="Brescovit A.D."/>
            <person name="Santos A.J."/>
        </authorList>
    </citation>
    <scope>NUCLEOTIDE SEQUENCE</scope>
</reference>
<dbReference type="EMBL" id="GBRD01016448">
    <property type="protein sequence ID" value="JAG49378.1"/>
    <property type="molecule type" value="Transcribed_RNA"/>
</dbReference>
<evidence type="ECO:0000259" key="3">
    <source>
        <dbReference type="PROSITE" id="PS50158"/>
    </source>
</evidence>
<dbReference type="SUPFAM" id="SSF57756">
    <property type="entry name" value="Retrovirus zinc finger-like domains"/>
    <property type="match status" value="1"/>
</dbReference>
<accession>A0A0K8S7W9</accession>
<protein>
    <recommendedName>
        <fullName evidence="3">CCHC-type domain-containing protein</fullName>
    </recommendedName>
</protein>
<feature type="region of interest" description="Disordered" evidence="2">
    <location>
        <begin position="30"/>
        <end position="131"/>
    </location>
</feature>
<keyword evidence="1" id="KW-0863">Zinc-finger</keyword>
<organism evidence="4">
    <name type="scientific">Lygus hesperus</name>
    <name type="common">Western plant bug</name>
    <dbReference type="NCBI Taxonomy" id="30085"/>
    <lineage>
        <taxon>Eukaryota</taxon>
        <taxon>Metazoa</taxon>
        <taxon>Ecdysozoa</taxon>
        <taxon>Arthropoda</taxon>
        <taxon>Hexapoda</taxon>
        <taxon>Insecta</taxon>
        <taxon>Pterygota</taxon>
        <taxon>Neoptera</taxon>
        <taxon>Paraneoptera</taxon>
        <taxon>Hemiptera</taxon>
        <taxon>Heteroptera</taxon>
        <taxon>Panheteroptera</taxon>
        <taxon>Cimicomorpha</taxon>
        <taxon>Miridae</taxon>
        <taxon>Mirini</taxon>
        <taxon>Lygus</taxon>
    </lineage>
</organism>
<evidence type="ECO:0000256" key="2">
    <source>
        <dbReference type="SAM" id="MobiDB-lite"/>
    </source>
</evidence>